<dbReference type="InterPro" id="IPR028846">
    <property type="entry name" value="Recoverin"/>
</dbReference>
<keyword evidence="10" id="KW-1185">Reference proteome</keyword>
<comment type="similarity">
    <text evidence="1">Belongs to the recoverin family.</text>
</comment>
<dbReference type="InterPro" id="IPR002048">
    <property type="entry name" value="EF_hand_dom"/>
</dbReference>
<evidence type="ECO:0000256" key="7">
    <source>
        <dbReference type="SAM" id="MobiDB-lite"/>
    </source>
</evidence>
<dbReference type="InterPro" id="IPR018247">
    <property type="entry name" value="EF_Hand_1_Ca_BS"/>
</dbReference>
<dbReference type="Pfam" id="PF13202">
    <property type="entry name" value="EF-hand_5"/>
    <property type="match status" value="1"/>
</dbReference>
<keyword evidence="4" id="KW-0677">Repeat</keyword>
<feature type="compositionally biased region" description="Acidic residues" evidence="7">
    <location>
        <begin position="97"/>
        <end position="108"/>
    </location>
</feature>
<dbReference type="PANTHER" id="PTHR23055:SF178">
    <property type="entry name" value="NEUROCALCIN HOMOLOG"/>
    <property type="match status" value="1"/>
</dbReference>
<dbReference type="EMBL" id="BRYB01001356">
    <property type="protein sequence ID" value="GMI23860.1"/>
    <property type="molecule type" value="Genomic_DNA"/>
</dbReference>
<keyword evidence="5" id="KW-0106">Calcium</keyword>
<protein>
    <recommendedName>
        <fullName evidence="8">EF-hand domain-containing protein</fullName>
    </recommendedName>
</protein>
<feature type="domain" description="EF-hand" evidence="8">
    <location>
        <begin position="1"/>
        <end position="31"/>
    </location>
</feature>
<dbReference type="InterPro" id="IPR011992">
    <property type="entry name" value="EF-hand-dom_pair"/>
</dbReference>
<dbReference type="SMART" id="SM00054">
    <property type="entry name" value="EFh"/>
    <property type="match status" value="2"/>
</dbReference>
<dbReference type="Gene3D" id="1.10.238.10">
    <property type="entry name" value="EF-hand"/>
    <property type="match status" value="2"/>
</dbReference>
<evidence type="ECO:0000313" key="9">
    <source>
        <dbReference type="EMBL" id="GMI23860.1"/>
    </source>
</evidence>
<proteinExistence type="inferred from homology"/>
<dbReference type="PROSITE" id="PS00018">
    <property type="entry name" value="EF_HAND_1"/>
    <property type="match status" value="1"/>
</dbReference>
<evidence type="ECO:0000259" key="8">
    <source>
        <dbReference type="PROSITE" id="PS50222"/>
    </source>
</evidence>
<name>A0ABQ6MCK9_9STRA</name>
<evidence type="ECO:0000256" key="4">
    <source>
        <dbReference type="ARBA" id="ARBA00022737"/>
    </source>
</evidence>
<feature type="region of interest" description="Disordered" evidence="7">
    <location>
        <begin position="86"/>
        <end position="122"/>
    </location>
</feature>
<evidence type="ECO:0000256" key="2">
    <source>
        <dbReference type="ARBA" id="ARBA00022707"/>
    </source>
</evidence>
<feature type="domain" description="EF-hand" evidence="8">
    <location>
        <begin position="223"/>
        <end position="258"/>
    </location>
</feature>
<evidence type="ECO:0000313" key="10">
    <source>
        <dbReference type="Proteomes" id="UP001165060"/>
    </source>
</evidence>
<evidence type="ECO:0000256" key="1">
    <source>
        <dbReference type="ARBA" id="ARBA00006049"/>
    </source>
</evidence>
<gene>
    <name evidence="9" type="ORF">TeGR_g12199</name>
</gene>
<evidence type="ECO:0000256" key="3">
    <source>
        <dbReference type="ARBA" id="ARBA00022723"/>
    </source>
</evidence>
<organism evidence="9 10">
    <name type="scientific">Tetraparma gracilis</name>
    <dbReference type="NCBI Taxonomy" id="2962635"/>
    <lineage>
        <taxon>Eukaryota</taxon>
        <taxon>Sar</taxon>
        <taxon>Stramenopiles</taxon>
        <taxon>Ochrophyta</taxon>
        <taxon>Bolidophyceae</taxon>
        <taxon>Parmales</taxon>
        <taxon>Triparmaceae</taxon>
        <taxon>Tetraparma</taxon>
    </lineage>
</organism>
<dbReference type="PROSITE" id="PS50222">
    <property type="entry name" value="EF_HAND_2"/>
    <property type="match status" value="2"/>
</dbReference>
<dbReference type="PANTHER" id="PTHR23055">
    <property type="entry name" value="CALCIUM BINDING PROTEINS"/>
    <property type="match status" value="1"/>
</dbReference>
<feature type="compositionally biased region" description="Gly residues" evidence="7">
    <location>
        <begin position="86"/>
        <end position="96"/>
    </location>
</feature>
<reference evidence="9 10" key="1">
    <citation type="journal article" date="2023" name="Commun. Biol.">
        <title>Genome analysis of Parmales, the sister group of diatoms, reveals the evolutionary specialization of diatoms from phago-mixotrophs to photoautotrophs.</title>
        <authorList>
            <person name="Ban H."/>
            <person name="Sato S."/>
            <person name="Yoshikawa S."/>
            <person name="Yamada K."/>
            <person name="Nakamura Y."/>
            <person name="Ichinomiya M."/>
            <person name="Sato N."/>
            <person name="Blanc-Mathieu R."/>
            <person name="Endo H."/>
            <person name="Kuwata A."/>
            <person name="Ogata H."/>
        </authorList>
    </citation>
    <scope>NUCLEOTIDE SEQUENCE [LARGE SCALE GENOMIC DNA]</scope>
</reference>
<dbReference type="Proteomes" id="UP001165060">
    <property type="component" value="Unassembled WGS sequence"/>
</dbReference>
<accession>A0ABQ6MCK9</accession>
<evidence type="ECO:0000256" key="6">
    <source>
        <dbReference type="ARBA" id="ARBA00023288"/>
    </source>
</evidence>
<keyword evidence="3" id="KW-0479">Metal-binding</keyword>
<comment type="caution">
    <text evidence="9">The sequence shown here is derived from an EMBL/GenBank/DDBJ whole genome shotgun (WGS) entry which is preliminary data.</text>
</comment>
<keyword evidence="6" id="KW-0449">Lipoprotein</keyword>
<evidence type="ECO:0000256" key="5">
    <source>
        <dbReference type="ARBA" id="ARBA00022837"/>
    </source>
</evidence>
<dbReference type="SUPFAM" id="SSF47473">
    <property type="entry name" value="EF-hand"/>
    <property type="match status" value="2"/>
</dbReference>
<sequence>VKAAFGLFDVDSDGFIELEEMAILMKSMFTMMSFCNAGLFEKLDTTPGEMAEQTALEAFETLGLKPGVDQMGLQAFVDWYKSGEGSGSLGGSGGYGADEESGMEDEEDEKKREDDSAASGDGEGALKAAFTMAKTALGFDCIAVDDLLEILSEAAPDDTLTEKQFLVCLSNIAALAGKDGYGAESESAEQLGRVIFAAFDDAGTDAVDFAELTSGLSVLCNSSPKDKVITTFTIHDGDGDGHLSYTETVHLISCIFKVLFVIGDLGPHFGISAEQLAVITTAQAFSDVELNDGLISVGELLLHFTALLPGM</sequence>
<feature type="non-terminal residue" evidence="9">
    <location>
        <position position="1"/>
    </location>
</feature>
<keyword evidence="2" id="KW-0519">Myristate</keyword>